<accession>A0A173MKF6</accession>
<keyword evidence="1" id="KW-0433">Leucine-rich repeat</keyword>
<evidence type="ECO:0000313" key="5">
    <source>
        <dbReference type="Proteomes" id="UP000186917"/>
    </source>
</evidence>
<evidence type="ECO:0000256" key="1">
    <source>
        <dbReference type="ARBA" id="ARBA00022614"/>
    </source>
</evidence>
<dbReference type="STRING" id="477680.SAMN05421788_103295"/>
<dbReference type="KEGG" id="fln:FLA_3981"/>
<evidence type="ECO:0000256" key="2">
    <source>
        <dbReference type="ARBA" id="ARBA00022737"/>
    </source>
</evidence>
<dbReference type="InterPro" id="IPR055414">
    <property type="entry name" value="LRR_R13L4/SHOC2-like"/>
</dbReference>
<dbReference type="Proteomes" id="UP000186917">
    <property type="component" value="Unassembled WGS sequence"/>
</dbReference>
<feature type="domain" description="Disease resistance R13L4/SHOC-2-like LRR" evidence="3">
    <location>
        <begin position="267"/>
        <end position="370"/>
    </location>
</feature>
<gene>
    <name evidence="4" type="ORF">SAMN05421788_103295</name>
</gene>
<dbReference type="PROSITE" id="PS51450">
    <property type="entry name" value="LRR"/>
    <property type="match status" value="1"/>
</dbReference>
<dbReference type="InterPro" id="IPR001611">
    <property type="entry name" value="Leu-rich_rpt"/>
</dbReference>
<name>A0A173MKF6_9BACT</name>
<dbReference type="PANTHER" id="PTHR48051:SF46">
    <property type="entry name" value="LEUCINE RICH REPEAT-CONTAINING DOMAIN PROTEIN"/>
    <property type="match status" value="1"/>
</dbReference>
<organism evidence="4 5">
    <name type="scientific">Filimonas lacunae</name>
    <dbReference type="NCBI Taxonomy" id="477680"/>
    <lineage>
        <taxon>Bacteria</taxon>
        <taxon>Pseudomonadati</taxon>
        <taxon>Bacteroidota</taxon>
        <taxon>Chitinophagia</taxon>
        <taxon>Chitinophagales</taxon>
        <taxon>Chitinophagaceae</taxon>
        <taxon>Filimonas</taxon>
    </lineage>
</organism>
<evidence type="ECO:0000259" key="3">
    <source>
        <dbReference type="Pfam" id="PF23598"/>
    </source>
</evidence>
<dbReference type="PANTHER" id="PTHR48051">
    <property type="match status" value="1"/>
</dbReference>
<dbReference type="RefSeq" id="WP_076379095.1">
    <property type="nucleotide sequence ID" value="NZ_AP017422.1"/>
</dbReference>
<dbReference type="Gene3D" id="3.80.10.10">
    <property type="entry name" value="Ribonuclease Inhibitor"/>
    <property type="match status" value="2"/>
</dbReference>
<evidence type="ECO:0000313" key="4">
    <source>
        <dbReference type="EMBL" id="SIT07053.1"/>
    </source>
</evidence>
<sequence length="529" mass="60245">MSEPKKNNPLKNARVMPLEEAIKTYQLPQAGDHLYDGMENNIYVFEADAFFDKLDLDALFYDAKHNGAIFLGNLTVEEYIFQRELDYGPFTYVKGTTTAKNIYLGGGHTHLHGNVTVTQSFLAGSYNHGYTSVDGTIEAEVLFCYDHGFEFTPSRLKKGYFLTDIEDNNIPVTEPNIVLQKKYWDKEDQRLLTDKLLAAMKAGKSVIESTKSVPPLVSRLEKAKQSKNKRADLSKLRLKALPAELLQWEDVQQLNLAYNPITTIGTEITQLKQLKVLELESCELETFPEAITQLTELEQLDLTFNPLSELPSSFASLQQLKKLYLANCMFQQLPETLSHLPNLEVLNADFQRGIAELDIKEGFSQLKELTLFGDLQVALPKLERLSISLKATPALPASITGCKKLKKLDIKSARYLKGFPDELANLKQLDELSFYLHNKFDNIAVLQQLPKLKTLFVAFDYWEPIPDTFAQLLEIPQWSVLYINGFFKDEALIKQILSRTNLTKLVMVYQQGQDVVDIENERKWLNITI</sequence>
<keyword evidence="5" id="KW-1185">Reference proteome</keyword>
<dbReference type="InterPro" id="IPR003591">
    <property type="entry name" value="Leu-rich_rpt_typical-subtyp"/>
</dbReference>
<dbReference type="SUPFAM" id="SSF52058">
    <property type="entry name" value="L domain-like"/>
    <property type="match status" value="1"/>
</dbReference>
<dbReference type="SMART" id="SM00369">
    <property type="entry name" value="LRR_TYP"/>
    <property type="match status" value="3"/>
</dbReference>
<dbReference type="EMBL" id="FTOR01000003">
    <property type="protein sequence ID" value="SIT07053.1"/>
    <property type="molecule type" value="Genomic_DNA"/>
</dbReference>
<dbReference type="Pfam" id="PF23598">
    <property type="entry name" value="LRR_14"/>
    <property type="match status" value="1"/>
</dbReference>
<proteinExistence type="predicted"/>
<protein>
    <submittedName>
        <fullName evidence="4">Leucine rich repeat-containing protein</fullName>
    </submittedName>
</protein>
<dbReference type="GO" id="GO:0005737">
    <property type="term" value="C:cytoplasm"/>
    <property type="evidence" value="ECO:0007669"/>
    <property type="project" value="TreeGrafter"/>
</dbReference>
<dbReference type="AlphaFoldDB" id="A0A173MKF6"/>
<dbReference type="InterPro" id="IPR050216">
    <property type="entry name" value="LRR_domain-containing"/>
</dbReference>
<reference evidence="5" key="1">
    <citation type="submission" date="2017-01" db="EMBL/GenBank/DDBJ databases">
        <authorList>
            <person name="Varghese N."/>
            <person name="Submissions S."/>
        </authorList>
    </citation>
    <scope>NUCLEOTIDE SEQUENCE [LARGE SCALE GENOMIC DNA]</scope>
    <source>
        <strain evidence="5">DSM 21054</strain>
    </source>
</reference>
<keyword evidence="2" id="KW-0677">Repeat</keyword>
<dbReference type="InterPro" id="IPR032675">
    <property type="entry name" value="LRR_dom_sf"/>
</dbReference>